<keyword evidence="5" id="KW-1185">Reference proteome</keyword>
<organism evidence="4 5">
    <name type="scientific">Streptosporangium vulgare</name>
    <dbReference type="NCBI Taxonomy" id="46190"/>
    <lineage>
        <taxon>Bacteria</taxon>
        <taxon>Bacillati</taxon>
        <taxon>Actinomycetota</taxon>
        <taxon>Actinomycetes</taxon>
        <taxon>Streptosporangiales</taxon>
        <taxon>Streptosporangiaceae</taxon>
        <taxon>Streptosporangium</taxon>
    </lineage>
</organism>
<dbReference type="Gene3D" id="1.10.630.10">
    <property type="entry name" value="Cytochrome P450"/>
    <property type="match status" value="1"/>
</dbReference>
<dbReference type="InterPro" id="IPR050121">
    <property type="entry name" value="Cytochrome_P450_monoxygenase"/>
</dbReference>
<comment type="cofactor">
    <cofactor evidence="1">
        <name>heme</name>
        <dbReference type="ChEBI" id="CHEBI:30413"/>
    </cofactor>
</comment>
<evidence type="ECO:0000256" key="3">
    <source>
        <dbReference type="RuleBase" id="RU000461"/>
    </source>
</evidence>
<dbReference type="SUPFAM" id="SSF48264">
    <property type="entry name" value="Cytochrome P450"/>
    <property type="match status" value="1"/>
</dbReference>
<protein>
    <submittedName>
        <fullName evidence="4">Cytochrome P450</fullName>
    </submittedName>
</protein>
<comment type="caution">
    <text evidence="4">The sequence shown here is derived from an EMBL/GenBank/DDBJ whole genome shotgun (WGS) entry which is preliminary data.</text>
</comment>
<dbReference type="Pfam" id="PF00067">
    <property type="entry name" value="p450"/>
    <property type="match status" value="1"/>
</dbReference>
<name>A0ABV5T827_9ACTN</name>
<keyword evidence="3" id="KW-0479">Metal-binding</keyword>
<proteinExistence type="inferred from homology"/>
<keyword evidence="3" id="KW-0560">Oxidoreductase</keyword>
<evidence type="ECO:0000313" key="5">
    <source>
        <dbReference type="Proteomes" id="UP001589610"/>
    </source>
</evidence>
<dbReference type="PROSITE" id="PS00086">
    <property type="entry name" value="CYTOCHROME_P450"/>
    <property type="match status" value="1"/>
</dbReference>
<dbReference type="InterPro" id="IPR002401">
    <property type="entry name" value="Cyt_P450_E_grp-I"/>
</dbReference>
<evidence type="ECO:0000256" key="1">
    <source>
        <dbReference type="ARBA" id="ARBA00001971"/>
    </source>
</evidence>
<dbReference type="PANTHER" id="PTHR24305:SF166">
    <property type="entry name" value="CYTOCHROME P450 12A4, MITOCHONDRIAL-RELATED"/>
    <property type="match status" value="1"/>
</dbReference>
<dbReference type="EMBL" id="JBHMBS010000001">
    <property type="protein sequence ID" value="MFB9674536.1"/>
    <property type="molecule type" value="Genomic_DNA"/>
</dbReference>
<dbReference type="InterPro" id="IPR001128">
    <property type="entry name" value="Cyt_P450"/>
</dbReference>
<gene>
    <name evidence="4" type="ORF">ACFFRH_03460</name>
</gene>
<dbReference type="Proteomes" id="UP001589610">
    <property type="component" value="Unassembled WGS sequence"/>
</dbReference>
<reference evidence="4 5" key="1">
    <citation type="submission" date="2024-09" db="EMBL/GenBank/DDBJ databases">
        <authorList>
            <person name="Sun Q."/>
            <person name="Mori K."/>
        </authorList>
    </citation>
    <scope>NUCLEOTIDE SEQUENCE [LARGE SCALE GENOMIC DNA]</scope>
    <source>
        <strain evidence="4 5">JCM 3028</strain>
    </source>
</reference>
<dbReference type="InterPro" id="IPR017972">
    <property type="entry name" value="Cyt_P450_CS"/>
</dbReference>
<accession>A0ABV5T827</accession>
<evidence type="ECO:0000256" key="2">
    <source>
        <dbReference type="ARBA" id="ARBA00010617"/>
    </source>
</evidence>
<dbReference type="RefSeq" id="WP_344746475.1">
    <property type="nucleotide sequence ID" value="NZ_BAAAWW010000096.1"/>
</dbReference>
<dbReference type="PRINTS" id="PR00463">
    <property type="entry name" value="EP450I"/>
</dbReference>
<sequence length="438" mass="48437">MLTTTPVRRLPPGPDGPVAEQLAAFERDPFGCVERTARRYGDMFTLRLGALGNEDLTAVEHNGHWVFLTRPDQLKVMYGSDDRTSGALANKVFFGTEEESVGYIDGTMHRRRRAQLHPAFSGSRDYAAITANAVDAHVARWPRGVPFDLFTALQALTSDIIVEVVCGGMDAEDKAALAALLLPMENAGCGREEILEADRAVRAFVDERLPGHLDRCAEAGVDDVFAALLRHAAEGDGSLTDEVVRDEVFSLLYTGFSTTANTLSWTFLHVLDDDRVRAELGRELGDRFRSRPVRAQDFRGLDYLDATLMEALRLHPVSALNGVRMVVSPMRIDDYELPPGTFLVHCAYLLQRDPDLYPDPSLFRPERFVDASVDPYVWGAFGGGSRTCVGRGYARAEMRMILAMVLSSVRMRAAGPIPAARQQGIFMAPERTRCVVEE</sequence>
<keyword evidence="3" id="KW-0503">Monooxygenase</keyword>
<dbReference type="InterPro" id="IPR036396">
    <property type="entry name" value="Cyt_P450_sf"/>
</dbReference>
<evidence type="ECO:0000313" key="4">
    <source>
        <dbReference type="EMBL" id="MFB9674536.1"/>
    </source>
</evidence>
<dbReference type="PRINTS" id="PR00385">
    <property type="entry name" value="P450"/>
</dbReference>
<keyword evidence="3" id="KW-0408">Iron</keyword>
<comment type="similarity">
    <text evidence="2 3">Belongs to the cytochrome P450 family.</text>
</comment>
<dbReference type="PANTHER" id="PTHR24305">
    <property type="entry name" value="CYTOCHROME P450"/>
    <property type="match status" value="1"/>
</dbReference>
<keyword evidence="3" id="KW-0349">Heme</keyword>